<protein>
    <recommendedName>
        <fullName evidence="4">VWFA domain-containing protein</fullName>
    </recommendedName>
</protein>
<reference evidence="2 3" key="1">
    <citation type="submission" date="2019-10" db="EMBL/GenBank/DDBJ databases">
        <authorList>
            <person name="Palmer J.M."/>
        </authorList>
    </citation>
    <scope>NUCLEOTIDE SEQUENCE [LARGE SCALE GENOMIC DNA]</scope>
    <source>
        <strain evidence="2 3">TWF506</strain>
    </source>
</reference>
<keyword evidence="1" id="KW-1133">Transmembrane helix</keyword>
<evidence type="ECO:0008006" key="4">
    <source>
        <dbReference type="Google" id="ProtNLM"/>
    </source>
</evidence>
<keyword evidence="3" id="KW-1185">Reference proteome</keyword>
<organism evidence="2 3">
    <name type="scientific">Arthrobotrys conoides</name>
    <dbReference type="NCBI Taxonomy" id="74498"/>
    <lineage>
        <taxon>Eukaryota</taxon>
        <taxon>Fungi</taxon>
        <taxon>Dikarya</taxon>
        <taxon>Ascomycota</taxon>
        <taxon>Pezizomycotina</taxon>
        <taxon>Orbiliomycetes</taxon>
        <taxon>Orbiliales</taxon>
        <taxon>Orbiliaceae</taxon>
        <taxon>Arthrobotrys</taxon>
    </lineage>
</organism>
<comment type="caution">
    <text evidence="2">The sequence shown here is derived from an EMBL/GenBank/DDBJ whole genome shotgun (WGS) entry which is preliminary data.</text>
</comment>
<evidence type="ECO:0000256" key="1">
    <source>
        <dbReference type="SAM" id="Phobius"/>
    </source>
</evidence>
<dbReference type="PANTHER" id="PTHR34706:SF3">
    <property type="entry name" value="ANKYRIN REPEAT PROTEIN (AFU_ORTHOLOGUE AFUA_7G06200)"/>
    <property type="match status" value="1"/>
</dbReference>
<evidence type="ECO:0000313" key="3">
    <source>
        <dbReference type="Proteomes" id="UP001307849"/>
    </source>
</evidence>
<proteinExistence type="predicted"/>
<dbReference type="PANTHER" id="PTHR34706">
    <property type="entry name" value="SLR1338 PROTEIN"/>
    <property type="match status" value="1"/>
</dbReference>
<dbReference type="EMBL" id="JAVHJM010000014">
    <property type="protein sequence ID" value="KAK6498193.1"/>
    <property type="molecule type" value="Genomic_DNA"/>
</dbReference>
<keyword evidence="1" id="KW-0812">Transmembrane</keyword>
<gene>
    <name evidence="2" type="ORF">TWF506_004432</name>
</gene>
<feature type="transmembrane region" description="Helical" evidence="1">
    <location>
        <begin position="20"/>
        <end position="37"/>
    </location>
</feature>
<sequence length="359" mass="39970">MNNNDPNQPANGGAGVLRSVYSAGIVGLCLYAVAWVNKRYGGKIAKRFGLNPSQTDKNFQNWDRSVNKGTTPKSGAKFLDNVDKIASGIPQVKDFFKGTTFIEDLAQKAVYLQEDPNTAVDNGLLKKLISVSLYQQVIYCDDSSSMRRYGRFDSQKELAQRIARIGTLILPEGEGVALRFINQALGGEDNNSNLDLGQIVQILAPLSHVRNGDTEIGTYLRSKILEPMVYRYLDSKTLKRPLLISVITDGQPEGELEEKNTFIEAIVECAEKLEAAGYHRENVKFLVGQIGTATSAKRFLENIRDAEEIADMVYCTSDQLDAELARYKENEKDLDRWLIELLFSPIKGEDDEGDGVEEE</sequence>
<dbReference type="AlphaFoldDB" id="A0AAN8N338"/>
<dbReference type="Proteomes" id="UP001307849">
    <property type="component" value="Unassembled WGS sequence"/>
</dbReference>
<name>A0AAN8N338_9PEZI</name>
<accession>A0AAN8N338</accession>
<keyword evidence="1" id="KW-0472">Membrane</keyword>
<evidence type="ECO:0000313" key="2">
    <source>
        <dbReference type="EMBL" id="KAK6498193.1"/>
    </source>
</evidence>